<dbReference type="NCBIfam" id="NF033902">
    <property type="entry name" value="iso_D2_wall_anc"/>
    <property type="match status" value="1"/>
</dbReference>
<evidence type="ECO:0000256" key="1">
    <source>
        <dbReference type="SAM" id="MobiDB-lite"/>
    </source>
</evidence>
<dbReference type="InterPro" id="IPR013783">
    <property type="entry name" value="Ig-like_fold"/>
</dbReference>
<dbReference type="Pfam" id="PF16555">
    <property type="entry name" value="GramPos_pilinD1"/>
    <property type="match status" value="1"/>
</dbReference>
<evidence type="ECO:0000256" key="3">
    <source>
        <dbReference type="SAM" id="SignalP"/>
    </source>
</evidence>
<evidence type="ECO:0000259" key="4">
    <source>
        <dbReference type="Pfam" id="PF16555"/>
    </source>
</evidence>
<dbReference type="EMBL" id="CP063213">
    <property type="protein sequence ID" value="QOR45518.1"/>
    <property type="molecule type" value="Genomic_DNA"/>
</dbReference>
<name>A0A7M1QUD6_9ACTO</name>
<keyword evidence="2" id="KW-0812">Transmembrane</keyword>
<dbReference type="InterPro" id="IPR032364">
    <property type="entry name" value="GramPos_pilinD1_N"/>
</dbReference>
<dbReference type="InterPro" id="IPR018247">
    <property type="entry name" value="EF_Hand_1_Ca_BS"/>
</dbReference>
<feature type="domain" description="SpaA-like prealbumin fold" evidence="5">
    <location>
        <begin position="402"/>
        <end position="515"/>
    </location>
</feature>
<evidence type="ECO:0000259" key="5">
    <source>
        <dbReference type="Pfam" id="PF17802"/>
    </source>
</evidence>
<sequence>MKRNKLRAGAAIAAIALLGSMGMGGLAYADTAKAPQSEVAGKDQSAANPALINKDATTQLSIHKYLGTPVTAKNNGTIQDVKERTPLQNVKFDLYKVEGVDLTTNKGWEAAKALYERKVSVADLQKGIEGTEFKFVKHEKSGVTNASGEAKIEAKVGLYLVVEDLAGSEDIKDSKKTYTPAQITGIHPFLVTLPMTNPDERDSWMYDVHVYPKNQAAEMTKEVLDGNQDVKDQDGYKIGENITYRLESTINAVDSNQDDKIDGNDLGYYYVKDALSKHVEYVSATLTIVKSQGEEVKLAEKTDYKKSEDKTDGKNVVGFSLTKEGLDKLAKAPDGKLRTEIVTKVASMPQDGQVKNKASFYPNNYPWTSTGQNPPEPGDTPPNTPPNTPPDVPSNEVISKYGDILIKKVNAEGKLLDGAEFGVYRAVKNGDDYTCGGVDYKADPIAKTDAPTKDGIAVIKGLQLSNWRNQSAKNEGEIKNQKDFYSYCLVETKSPDGYQLLAEPIEFDLTKEGTIADLTKFAQTDPEAGQGLKVINQPDNLKNKLPLTGGQGIALISGLGVVLVGGGVGYYVYSNRRKNA</sequence>
<dbReference type="Proteomes" id="UP000595053">
    <property type="component" value="Chromosome"/>
</dbReference>
<feature type="transmembrane region" description="Helical" evidence="2">
    <location>
        <begin position="552"/>
        <end position="573"/>
    </location>
</feature>
<feature type="compositionally biased region" description="Pro residues" evidence="1">
    <location>
        <begin position="374"/>
        <end position="392"/>
    </location>
</feature>
<reference evidence="6 7" key="1">
    <citation type="submission" date="2020-10" db="EMBL/GenBank/DDBJ databases">
        <title>Trueperella pecoris sp. nov. isolated from bovine and porcine specimens.</title>
        <authorList>
            <person name="Schoenecker L."/>
            <person name="Schnydrig P."/>
            <person name="Brodard I."/>
            <person name="Thomann A."/>
            <person name="Hemphill A."/>
            <person name="Rodriguez-Campos S."/>
            <person name="Perreten V."/>
            <person name="Jores J."/>
            <person name="Kittl S."/>
        </authorList>
    </citation>
    <scope>NUCLEOTIDE SEQUENCE [LARGE SCALE GENOMIC DNA]</scope>
    <source>
        <strain evidence="6 7">15A0121</strain>
    </source>
</reference>
<keyword evidence="7" id="KW-1185">Reference proteome</keyword>
<dbReference type="NCBIfam" id="TIGR01167">
    <property type="entry name" value="LPXTG_anchor"/>
    <property type="match status" value="1"/>
</dbReference>
<keyword evidence="2" id="KW-0472">Membrane</keyword>
<feature type="domain" description="Gram-positive pilin subunit D1 N-terminal" evidence="4">
    <location>
        <begin position="56"/>
        <end position="215"/>
    </location>
</feature>
<keyword evidence="3" id="KW-0732">Signal</keyword>
<feature type="compositionally biased region" description="Polar residues" evidence="1">
    <location>
        <begin position="361"/>
        <end position="372"/>
    </location>
</feature>
<feature type="chain" id="PRO_5029708761" evidence="3">
    <location>
        <begin position="30"/>
        <end position="580"/>
    </location>
</feature>
<dbReference type="InterPro" id="IPR041033">
    <property type="entry name" value="SpaA_PFL_dom_1"/>
</dbReference>
<protein>
    <submittedName>
        <fullName evidence="6">SpaH/EbpB family LPXTG-anchored major pilin</fullName>
    </submittedName>
</protein>
<organism evidence="6 7">
    <name type="scientific">Trueperella pecoris</name>
    <dbReference type="NCBI Taxonomy" id="2733571"/>
    <lineage>
        <taxon>Bacteria</taxon>
        <taxon>Bacillati</taxon>
        <taxon>Actinomycetota</taxon>
        <taxon>Actinomycetes</taxon>
        <taxon>Actinomycetales</taxon>
        <taxon>Actinomycetaceae</taxon>
        <taxon>Trueperella</taxon>
    </lineage>
</organism>
<feature type="signal peptide" evidence="3">
    <location>
        <begin position="1"/>
        <end position="29"/>
    </location>
</feature>
<dbReference type="Gene3D" id="2.60.40.740">
    <property type="match status" value="1"/>
</dbReference>
<keyword evidence="2" id="KW-1133">Transmembrane helix</keyword>
<evidence type="ECO:0000256" key="2">
    <source>
        <dbReference type="SAM" id="Phobius"/>
    </source>
</evidence>
<dbReference type="GO" id="GO:0005975">
    <property type="term" value="P:carbohydrate metabolic process"/>
    <property type="evidence" value="ECO:0007669"/>
    <property type="project" value="UniProtKB-ARBA"/>
</dbReference>
<dbReference type="InterPro" id="IPR048052">
    <property type="entry name" value="FM1-like"/>
</dbReference>
<gene>
    <name evidence="6" type="ORF">INS88_09725</name>
</gene>
<evidence type="ECO:0000313" key="7">
    <source>
        <dbReference type="Proteomes" id="UP000595053"/>
    </source>
</evidence>
<proteinExistence type="predicted"/>
<accession>A0A7M1QUD6</accession>
<feature type="region of interest" description="Disordered" evidence="1">
    <location>
        <begin position="353"/>
        <end position="396"/>
    </location>
</feature>
<dbReference type="Pfam" id="PF17802">
    <property type="entry name" value="SpaA"/>
    <property type="match status" value="1"/>
</dbReference>
<evidence type="ECO:0000313" key="6">
    <source>
        <dbReference type="EMBL" id="QOR45518.1"/>
    </source>
</evidence>
<dbReference type="PROSITE" id="PS00018">
    <property type="entry name" value="EF_HAND_1"/>
    <property type="match status" value="1"/>
</dbReference>
<dbReference type="AlphaFoldDB" id="A0A7M1QUD6"/>
<dbReference type="Gene3D" id="2.60.40.10">
    <property type="entry name" value="Immunoglobulins"/>
    <property type="match status" value="2"/>
</dbReference>
<dbReference type="RefSeq" id="WP_197551075.1">
    <property type="nucleotide sequence ID" value="NZ_CP063213.1"/>
</dbReference>